<feature type="domain" description="HTH araC/xylS-type" evidence="5">
    <location>
        <begin position="115"/>
        <end position="213"/>
    </location>
</feature>
<evidence type="ECO:0000256" key="2">
    <source>
        <dbReference type="ARBA" id="ARBA00023125"/>
    </source>
</evidence>
<dbReference type="Gene3D" id="1.10.10.60">
    <property type="entry name" value="Homeodomain-like"/>
    <property type="match status" value="1"/>
</dbReference>
<dbReference type="Pfam" id="PF12833">
    <property type="entry name" value="HTH_18"/>
    <property type="match status" value="1"/>
</dbReference>
<dbReference type="InterPro" id="IPR009057">
    <property type="entry name" value="Homeodomain-like_sf"/>
</dbReference>
<keyword evidence="1" id="KW-0805">Transcription regulation</keyword>
<dbReference type="InterPro" id="IPR018060">
    <property type="entry name" value="HTH_AraC"/>
</dbReference>
<dbReference type="PANTHER" id="PTHR46796">
    <property type="entry name" value="HTH-TYPE TRANSCRIPTIONAL ACTIVATOR RHAS-RELATED"/>
    <property type="match status" value="1"/>
</dbReference>
<evidence type="ECO:0000256" key="1">
    <source>
        <dbReference type="ARBA" id="ARBA00023015"/>
    </source>
</evidence>
<keyword evidence="3" id="KW-0804">Transcription</keyword>
<gene>
    <name evidence="6" type="ORF">EKK97_19095</name>
</gene>
<sequence length="220" mass="24432">MGIGGSWASLYFLTARSTEPDPLSDKTPASPRMSELSGAMPMTPLPAGTPRVPSTIHEMRERLIQLLDEATATLARDQEAARKSLAEALLLLAQAPLATAPEPALHGGLVGWQIRRVIAFVDTHLDTTIHVKEMAAEARLSLSHFSHAFKLTFGEPPLAYVTRRRLALACEMMLASTAPLSHIAHECGFYDQSHFTRHFHRRLGMTPQRWRRQHAEEPND</sequence>
<dbReference type="SMART" id="SM00342">
    <property type="entry name" value="HTH_ARAC"/>
    <property type="match status" value="1"/>
</dbReference>
<proteinExistence type="predicted"/>
<protein>
    <submittedName>
        <fullName evidence="6">AraC family transcriptional regulator</fullName>
    </submittedName>
</protein>
<feature type="region of interest" description="Disordered" evidence="4">
    <location>
        <begin position="18"/>
        <end position="47"/>
    </location>
</feature>
<dbReference type="GO" id="GO:0043565">
    <property type="term" value="F:sequence-specific DNA binding"/>
    <property type="evidence" value="ECO:0007669"/>
    <property type="project" value="InterPro"/>
</dbReference>
<dbReference type="Proteomes" id="UP000464013">
    <property type="component" value="Chromosome"/>
</dbReference>
<dbReference type="PRINTS" id="PR00032">
    <property type="entry name" value="HTHARAC"/>
</dbReference>
<evidence type="ECO:0000259" key="5">
    <source>
        <dbReference type="PROSITE" id="PS01124"/>
    </source>
</evidence>
<dbReference type="SUPFAM" id="SSF46689">
    <property type="entry name" value="Homeodomain-like"/>
    <property type="match status" value="2"/>
</dbReference>
<dbReference type="PANTHER" id="PTHR46796:SF6">
    <property type="entry name" value="ARAC SUBFAMILY"/>
    <property type="match status" value="1"/>
</dbReference>
<keyword evidence="2" id="KW-0238">DNA-binding</keyword>
<evidence type="ECO:0000256" key="4">
    <source>
        <dbReference type="SAM" id="MobiDB-lite"/>
    </source>
</evidence>
<evidence type="ECO:0000313" key="7">
    <source>
        <dbReference type="Proteomes" id="UP000464013"/>
    </source>
</evidence>
<dbReference type="InterPro" id="IPR050204">
    <property type="entry name" value="AraC_XylS_family_regulators"/>
</dbReference>
<dbReference type="GO" id="GO:0003700">
    <property type="term" value="F:DNA-binding transcription factor activity"/>
    <property type="evidence" value="ECO:0007669"/>
    <property type="project" value="InterPro"/>
</dbReference>
<organism evidence="6 7">
    <name type="scientific">Billgrantia tianxiuensis</name>
    <dbReference type="NCBI Taxonomy" id="2497861"/>
    <lineage>
        <taxon>Bacteria</taxon>
        <taxon>Pseudomonadati</taxon>
        <taxon>Pseudomonadota</taxon>
        <taxon>Gammaproteobacteria</taxon>
        <taxon>Oceanospirillales</taxon>
        <taxon>Halomonadaceae</taxon>
        <taxon>Billgrantia</taxon>
    </lineage>
</organism>
<reference evidence="6 7" key="1">
    <citation type="submission" date="2019-01" db="EMBL/GenBank/DDBJ databases">
        <title>Complete genome of a denitifying bacterium Halomons sp. BC-M4-5.</title>
        <authorList>
            <person name="Wang L."/>
            <person name="Shao Z."/>
        </authorList>
    </citation>
    <scope>NUCLEOTIDE SEQUENCE [LARGE SCALE GENOMIC DNA]</scope>
    <source>
        <strain evidence="6 7">BC-M4-5</strain>
    </source>
</reference>
<dbReference type="PROSITE" id="PS01124">
    <property type="entry name" value="HTH_ARAC_FAMILY_2"/>
    <property type="match status" value="1"/>
</dbReference>
<dbReference type="EMBL" id="CP035042">
    <property type="protein sequence ID" value="QHC51280.1"/>
    <property type="molecule type" value="Genomic_DNA"/>
</dbReference>
<keyword evidence="7" id="KW-1185">Reference proteome</keyword>
<name>A0A6I6SU95_9GAMM</name>
<accession>A0A6I6SU95</accession>
<dbReference type="KEGG" id="htx:EKK97_19095"/>
<dbReference type="AlphaFoldDB" id="A0A6I6SU95"/>
<dbReference type="InterPro" id="IPR020449">
    <property type="entry name" value="Tscrpt_reg_AraC-type_HTH"/>
</dbReference>
<evidence type="ECO:0000256" key="3">
    <source>
        <dbReference type="ARBA" id="ARBA00023163"/>
    </source>
</evidence>
<evidence type="ECO:0000313" key="6">
    <source>
        <dbReference type="EMBL" id="QHC51280.1"/>
    </source>
</evidence>